<accession>A0ABW0XE78</accession>
<evidence type="ECO:0000313" key="3">
    <source>
        <dbReference type="Proteomes" id="UP001595975"/>
    </source>
</evidence>
<keyword evidence="3" id="KW-1185">Reference proteome</keyword>
<gene>
    <name evidence="2" type="ORF">ACFP3U_32665</name>
</gene>
<evidence type="ECO:0000313" key="2">
    <source>
        <dbReference type="EMBL" id="MFC5667704.1"/>
    </source>
</evidence>
<organism evidence="2 3">
    <name type="scientific">Kitasatospora misakiensis</name>
    <dbReference type="NCBI Taxonomy" id="67330"/>
    <lineage>
        <taxon>Bacteria</taxon>
        <taxon>Bacillati</taxon>
        <taxon>Actinomycetota</taxon>
        <taxon>Actinomycetes</taxon>
        <taxon>Kitasatosporales</taxon>
        <taxon>Streptomycetaceae</taxon>
        <taxon>Kitasatospora</taxon>
    </lineage>
</organism>
<name>A0ABW0XE78_9ACTN</name>
<sequence length="253" mass="26558">MIDIHGAVDTPTDSVRGAAHPGPAWAPLADARLPAEGRSRASASLDDAPTRIAARLALRTGAEPSRSVAARLDRTRFELLALCHLVVEDARAPRWIAALADTPAIEPHGALVLGALCHLAVHEGDDEDGATIRRSLADGPRTWWQLAAGAGSFQAAYALALLSAGRGDQREARHWQDQAGQLVGLQDIRSAVLAAHDGFQPTHGLCAGVRQALAALPTTRDPDFGRTPAIDPAPLAGAVHRHHTGPCCRPALP</sequence>
<proteinExistence type="predicted"/>
<dbReference type="Proteomes" id="UP001595975">
    <property type="component" value="Unassembled WGS sequence"/>
</dbReference>
<reference evidence="3" key="1">
    <citation type="journal article" date="2019" name="Int. J. Syst. Evol. Microbiol.">
        <title>The Global Catalogue of Microorganisms (GCM) 10K type strain sequencing project: providing services to taxonomists for standard genome sequencing and annotation.</title>
        <authorList>
            <consortium name="The Broad Institute Genomics Platform"/>
            <consortium name="The Broad Institute Genome Sequencing Center for Infectious Disease"/>
            <person name="Wu L."/>
            <person name="Ma J."/>
        </authorList>
    </citation>
    <scope>NUCLEOTIDE SEQUENCE [LARGE SCALE GENOMIC DNA]</scope>
    <source>
        <strain evidence="3">CGMCC 4.1437</strain>
    </source>
</reference>
<feature type="region of interest" description="Disordered" evidence="1">
    <location>
        <begin position="1"/>
        <end position="21"/>
    </location>
</feature>
<evidence type="ECO:0000256" key="1">
    <source>
        <dbReference type="SAM" id="MobiDB-lite"/>
    </source>
</evidence>
<comment type="caution">
    <text evidence="2">The sequence shown here is derived from an EMBL/GenBank/DDBJ whole genome shotgun (WGS) entry which is preliminary data.</text>
</comment>
<dbReference type="EMBL" id="JBHSOF010000065">
    <property type="protein sequence ID" value="MFC5667704.1"/>
    <property type="molecule type" value="Genomic_DNA"/>
</dbReference>
<dbReference type="RefSeq" id="WP_380229368.1">
    <property type="nucleotide sequence ID" value="NZ_JBHSOF010000065.1"/>
</dbReference>
<protein>
    <submittedName>
        <fullName evidence="2">Uncharacterized protein</fullName>
    </submittedName>
</protein>